<proteinExistence type="predicted"/>
<dbReference type="EMBL" id="FONG01000002">
    <property type="protein sequence ID" value="SFE19130.1"/>
    <property type="molecule type" value="Genomic_DNA"/>
</dbReference>
<name>A0A1I1YMB9_9ACTN</name>
<accession>A0A1I1YMB9</accession>
<reference evidence="3" key="1">
    <citation type="submission" date="2016-10" db="EMBL/GenBank/DDBJ databases">
        <authorList>
            <person name="Varghese N."/>
            <person name="Submissions S."/>
        </authorList>
    </citation>
    <scope>NUCLEOTIDE SEQUENCE [LARGE SCALE GENOMIC DNA]</scope>
    <source>
        <strain evidence="3">CGMCC 4.3510</strain>
    </source>
</reference>
<dbReference type="AlphaFoldDB" id="A0A1I1YMB9"/>
<protein>
    <submittedName>
        <fullName evidence="2">Uncharacterized protein</fullName>
    </submittedName>
</protein>
<gene>
    <name evidence="2" type="ORF">SAMN05216251_10239</name>
</gene>
<organism evidence="2 3">
    <name type="scientific">Actinacidiphila alni</name>
    <dbReference type="NCBI Taxonomy" id="380248"/>
    <lineage>
        <taxon>Bacteria</taxon>
        <taxon>Bacillati</taxon>
        <taxon>Actinomycetota</taxon>
        <taxon>Actinomycetes</taxon>
        <taxon>Kitasatosporales</taxon>
        <taxon>Streptomycetaceae</taxon>
        <taxon>Actinacidiphila</taxon>
    </lineage>
</organism>
<evidence type="ECO:0000313" key="2">
    <source>
        <dbReference type="EMBL" id="SFE19130.1"/>
    </source>
</evidence>
<evidence type="ECO:0000313" key="3">
    <source>
        <dbReference type="Proteomes" id="UP000199323"/>
    </source>
</evidence>
<keyword evidence="3" id="KW-1185">Reference proteome</keyword>
<sequence length="341" mass="35037">MDTMRLVSQASHEPREDRMSVRSLRSTAAVFAASAALVLGGAGLGTAAAAGAGEDGVAAPAAAACNSAAVSGRTVSGALPAAQVREELGGLTAQHRAQYGGSGSGIAGKGPLGVRATAVKPLLDIHPAQGTSFKSLSGADGSCATQSVSTTLTVHDSGTTIYTPTMYPPGGSCVELVTVYTRSVRSVSAWDWCRSVNFAASVPIDSNFLTTYTGGSGAYTGRVIRTNAANNTWSAALWNYSTGRWDTLFTQSGTNQSGRTDGWDIEELYSTVGSNGQASSCTDMAGLTFESSGISVRVNGTWSAATSANSDTHYDSGAGAFYCPTRSYQMVTPYTHWKAVG</sequence>
<feature type="region of interest" description="Disordered" evidence="1">
    <location>
        <begin position="1"/>
        <end position="20"/>
    </location>
</feature>
<evidence type="ECO:0000256" key="1">
    <source>
        <dbReference type="SAM" id="MobiDB-lite"/>
    </source>
</evidence>
<feature type="compositionally biased region" description="Polar residues" evidence="1">
    <location>
        <begin position="1"/>
        <end position="11"/>
    </location>
</feature>
<dbReference type="Proteomes" id="UP000199323">
    <property type="component" value="Unassembled WGS sequence"/>
</dbReference>